<organism evidence="2 3">
    <name type="scientific">[Clostridium] fimetarium</name>
    <dbReference type="NCBI Taxonomy" id="99656"/>
    <lineage>
        <taxon>Bacteria</taxon>
        <taxon>Bacillati</taxon>
        <taxon>Bacillota</taxon>
        <taxon>Clostridia</taxon>
        <taxon>Lachnospirales</taxon>
        <taxon>Lachnospiraceae</taxon>
    </lineage>
</organism>
<feature type="domain" description="Cytochrome b5 heme-binding" evidence="1">
    <location>
        <begin position="11"/>
        <end position="83"/>
    </location>
</feature>
<dbReference type="SUPFAM" id="SSF55856">
    <property type="entry name" value="Cytochrome b5-like heme/steroid binding domain"/>
    <property type="match status" value="1"/>
</dbReference>
<proteinExistence type="predicted"/>
<gene>
    <name evidence="2" type="ORF">SAMN05421659_111169</name>
</gene>
<dbReference type="Pfam" id="PF00173">
    <property type="entry name" value="Cyt-b5"/>
    <property type="match status" value="1"/>
</dbReference>
<dbReference type="InterPro" id="IPR036400">
    <property type="entry name" value="Cyt_B5-like_heme/steroid_sf"/>
</dbReference>
<dbReference type="EMBL" id="FOJI01000011">
    <property type="protein sequence ID" value="SEW35147.1"/>
    <property type="molecule type" value="Genomic_DNA"/>
</dbReference>
<dbReference type="SMART" id="SM01117">
    <property type="entry name" value="Cyt-b5"/>
    <property type="match status" value="1"/>
</dbReference>
<evidence type="ECO:0000313" key="3">
    <source>
        <dbReference type="Proteomes" id="UP000199701"/>
    </source>
</evidence>
<dbReference type="RefSeq" id="WP_092455284.1">
    <property type="nucleotide sequence ID" value="NZ_FOJI01000011.1"/>
</dbReference>
<dbReference type="OrthoDB" id="9785263at2"/>
<protein>
    <submittedName>
        <fullName evidence="2">Predicted heme/steroid binding protein</fullName>
    </submittedName>
</protein>
<dbReference type="Proteomes" id="UP000199701">
    <property type="component" value="Unassembled WGS sequence"/>
</dbReference>
<reference evidence="2 3" key="1">
    <citation type="submission" date="2016-10" db="EMBL/GenBank/DDBJ databases">
        <authorList>
            <person name="de Groot N.N."/>
        </authorList>
    </citation>
    <scope>NUCLEOTIDE SEQUENCE [LARGE SCALE GENOMIC DNA]</scope>
    <source>
        <strain evidence="2 3">DSM 9179</strain>
    </source>
</reference>
<name>A0A1I0R423_9FIRM</name>
<evidence type="ECO:0000313" key="2">
    <source>
        <dbReference type="EMBL" id="SEW35147.1"/>
    </source>
</evidence>
<dbReference type="STRING" id="99656.SAMN05421659_111169"/>
<dbReference type="AlphaFoldDB" id="A0A1I0R423"/>
<accession>A0A1I0R423</accession>
<evidence type="ECO:0000259" key="1">
    <source>
        <dbReference type="SMART" id="SM01117"/>
    </source>
</evidence>
<keyword evidence="3" id="KW-1185">Reference proteome</keyword>
<dbReference type="Gene3D" id="3.10.120.10">
    <property type="entry name" value="Cytochrome b5-like heme/steroid binding domain"/>
    <property type="match status" value="1"/>
</dbReference>
<sequence length="84" mass="9410">MDQDIMMQKEFTLEELSTYNGLNGKPEYVAINGIVYDMGKISAWRGGTHFGLYAGKDLSVEFMECHDGTKVILDMLTKVGTLKN</sequence>
<dbReference type="InterPro" id="IPR001199">
    <property type="entry name" value="Cyt_B5-like_heme/steroid-bd"/>
</dbReference>